<evidence type="ECO:0000256" key="5">
    <source>
        <dbReference type="ARBA" id="ARBA00022989"/>
    </source>
</evidence>
<dbReference type="Pfam" id="PF00528">
    <property type="entry name" value="BPD_transp_1"/>
    <property type="match status" value="1"/>
</dbReference>
<gene>
    <name evidence="9" type="ORF">FNU76_01895</name>
</gene>
<reference evidence="10" key="1">
    <citation type="submission" date="2019-07" db="EMBL/GenBank/DDBJ databases">
        <title>Chitinimonas sp. nov., isolated from Ny-Alesund, arctica soil.</title>
        <authorList>
            <person name="Xu Q."/>
            <person name="Peng F."/>
        </authorList>
    </citation>
    <scope>NUCLEOTIDE SEQUENCE [LARGE SCALE GENOMIC DNA]</scope>
    <source>
        <strain evidence="10">R3-44</strain>
    </source>
</reference>
<evidence type="ECO:0000256" key="7">
    <source>
        <dbReference type="RuleBase" id="RU363032"/>
    </source>
</evidence>
<evidence type="ECO:0000259" key="8">
    <source>
        <dbReference type="PROSITE" id="PS50928"/>
    </source>
</evidence>
<dbReference type="AlphaFoldDB" id="A0A516SAM6"/>
<organism evidence="9 10">
    <name type="scientific">Chitinimonas arctica</name>
    <dbReference type="NCBI Taxonomy" id="2594795"/>
    <lineage>
        <taxon>Bacteria</taxon>
        <taxon>Pseudomonadati</taxon>
        <taxon>Pseudomonadota</taxon>
        <taxon>Betaproteobacteria</taxon>
        <taxon>Neisseriales</taxon>
        <taxon>Chitinibacteraceae</taxon>
        <taxon>Chitinimonas</taxon>
    </lineage>
</organism>
<evidence type="ECO:0000256" key="2">
    <source>
        <dbReference type="ARBA" id="ARBA00022448"/>
    </source>
</evidence>
<dbReference type="GO" id="GO:0055085">
    <property type="term" value="P:transmembrane transport"/>
    <property type="evidence" value="ECO:0007669"/>
    <property type="project" value="InterPro"/>
</dbReference>
<comment type="similarity">
    <text evidence="7">Belongs to the binding-protein-dependent transport system permease family.</text>
</comment>
<dbReference type="SUPFAM" id="SSF161098">
    <property type="entry name" value="MetI-like"/>
    <property type="match status" value="1"/>
</dbReference>
<evidence type="ECO:0000256" key="4">
    <source>
        <dbReference type="ARBA" id="ARBA00022692"/>
    </source>
</evidence>
<feature type="transmembrane region" description="Helical" evidence="7">
    <location>
        <begin position="12"/>
        <end position="31"/>
    </location>
</feature>
<dbReference type="PANTHER" id="PTHR43163:SF6">
    <property type="entry name" value="DIPEPTIDE TRANSPORT SYSTEM PERMEASE PROTEIN DPPB-RELATED"/>
    <property type="match status" value="1"/>
</dbReference>
<feature type="transmembrane region" description="Helical" evidence="7">
    <location>
        <begin position="176"/>
        <end position="196"/>
    </location>
</feature>
<dbReference type="KEGG" id="cari:FNU76_01895"/>
<dbReference type="OrthoDB" id="147639at2"/>
<dbReference type="InterPro" id="IPR035906">
    <property type="entry name" value="MetI-like_sf"/>
</dbReference>
<dbReference type="Proteomes" id="UP000317550">
    <property type="component" value="Chromosome"/>
</dbReference>
<keyword evidence="5 7" id="KW-1133">Transmembrane helix</keyword>
<accession>A0A516SAM6</accession>
<dbReference type="InterPro" id="IPR000515">
    <property type="entry name" value="MetI-like"/>
</dbReference>
<dbReference type="Gene3D" id="1.10.3720.10">
    <property type="entry name" value="MetI-like"/>
    <property type="match status" value="1"/>
</dbReference>
<dbReference type="InterPro" id="IPR045621">
    <property type="entry name" value="BPD_transp_1_N"/>
</dbReference>
<dbReference type="CDD" id="cd06261">
    <property type="entry name" value="TM_PBP2"/>
    <property type="match status" value="1"/>
</dbReference>
<feature type="transmembrane region" description="Helical" evidence="7">
    <location>
        <begin position="97"/>
        <end position="120"/>
    </location>
</feature>
<sequence length="313" mass="34601">MTAYLIRRIWQMIPTMIGVMLLVFVIFNVFGADPSVVLAGKIPSKEKIAAIQEQLGLLDPWWMQLLIFAKQVVTFDFGRSWSTNETVSSLLMARAPVTLTVMLQVWVLDALIAVSLASWVAYRRGSLTDRAVVAISTAAMSISLLLYVVIGQYVFGRMLGWFPVSGWASGDLWANITRYAPLPVFLMLLVSVAPSLRLYRSFVVEETNQDYVRTARAKGAGEGRVMVVHVLRNAAVPIVTNLGMQLPGLLIGSFLIEKIFSIPGVGGEIVVAVSNNDFPIIKAITVYTAMATMIANLLVDVLYKWLDPRVEFK</sequence>
<feature type="domain" description="ABC transmembrane type-1" evidence="8">
    <location>
        <begin position="95"/>
        <end position="299"/>
    </location>
</feature>
<evidence type="ECO:0000256" key="6">
    <source>
        <dbReference type="ARBA" id="ARBA00023136"/>
    </source>
</evidence>
<dbReference type="RefSeq" id="WP_143856129.1">
    <property type="nucleotide sequence ID" value="NZ_CP041730.1"/>
</dbReference>
<feature type="transmembrane region" description="Helical" evidence="7">
    <location>
        <begin position="132"/>
        <end position="156"/>
    </location>
</feature>
<keyword evidence="4 7" id="KW-0812">Transmembrane</keyword>
<evidence type="ECO:0000256" key="1">
    <source>
        <dbReference type="ARBA" id="ARBA00004651"/>
    </source>
</evidence>
<feature type="transmembrane region" description="Helical" evidence="7">
    <location>
        <begin position="284"/>
        <end position="306"/>
    </location>
</feature>
<keyword evidence="2 7" id="KW-0813">Transport</keyword>
<keyword evidence="3" id="KW-1003">Cell membrane</keyword>
<evidence type="ECO:0000256" key="3">
    <source>
        <dbReference type="ARBA" id="ARBA00022475"/>
    </source>
</evidence>
<name>A0A516SAM6_9NEIS</name>
<proteinExistence type="inferred from homology"/>
<dbReference type="PANTHER" id="PTHR43163">
    <property type="entry name" value="DIPEPTIDE TRANSPORT SYSTEM PERMEASE PROTEIN DPPB-RELATED"/>
    <property type="match status" value="1"/>
</dbReference>
<comment type="subcellular location">
    <subcellularLocation>
        <location evidence="1 7">Cell membrane</location>
        <topology evidence="1 7">Multi-pass membrane protein</topology>
    </subcellularLocation>
</comment>
<dbReference type="Pfam" id="PF19300">
    <property type="entry name" value="BPD_transp_1_N"/>
    <property type="match status" value="1"/>
</dbReference>
<dbReference type="PROSITE" id="PS50928">
    <property type="entry name" value="ABC_TM1"/>
    <property type="match status" value="1"/>
</dbReference>
<keyword evidence="6 7" id="KW-0472">Membrane</keyword>
<evidence type="ECO:0000313" key="9">
    <source>
        <dbReference type="EMBL" id="QDQ25204.1"/>
    </source>
</evidence>
<dbReference type="EMBL" id="CP041730">
    <property type="protein sequence ID" value="QDQ25204.1"/>
    <property type="molecule type" value="Genomic_DNA"/>
</dbReference>
<evidence type="ECO:0000313" key="10">
    <source>
        <dbReference type="Proteomes" id="UP000317550"/>
    </source>
</evidence>
<dbReference type="GO" id="GO:0005886">
    <property type="term" value="C:plasma membrane"/>
    <property type="evidence" value="ECO:0007669"/>
    <property type="project" value="UniProtKB-SubCell"/>
</dbReference>
<protein>
    <submittedName>
        <fullName evidence="9">ABC transporter permease</fullName>
    </submittedName>
</protein>
<keyword evidence="10" id="KW-1185">Reference proteome</keyword>